<dbReference type="InterPro" id="IPR011712">
    <property type="entry name" value="Sig_transdc_His_kin_sub3_dim/P"/>
</dbReference>
<dbReference type="GO" id="GO:0046983">
    <property type="term" value="F:protein dimerization activity"/>
    <property type="evidence" value="ECO:0007669"/>
    <property type="project" value="InterPro"/>
</dbReference>
<protein>
    <submittedName>
        <fullName evidence="6">Sensor histidine kinase</fullName>
    </submittedName>
</protein>
<name>A0A418Q5K1_9CORY</name>
<keyword evidence="4" id="KW-0472">Membrane</keyword>
<evidence type="ECO:0000313" key="7">
    <source>
        <dbReference type="Proteomes" id="UP000285278"/>
    </source>
</evidence>
<dbReference type="EMBL" id="QXJK01000011">
    <property type="protein sequence ID" value="RIX33888.1"/>
    <property type="molecule type" value="Genomic_DNA"/>
</dbReference>
<dbReference type="RefSeq" id="WP_025401943.1">
    <property type="nucleotide sequence ID" value="NZ_CBCRUA010000007.1"/>
</dbReference>
<feature type="transmembrane region" description="Helical" evidence="4">
    <location>
        <begin position="12"/>
        <end position="37"/>
    </location>
</feature>
<reference evidence="6 7" key="1">
    <citation type="submission" date="2018-09" db="EMBL/GenBank/DDBJ databases">
        <title>Optimization and identification of Corynebacterium falsenii FN1-14 from fish paste.</title>
        <authorList>
            <person name="Daroonpunt R."/>
            <person name="Tanasupawat S."/>
        </authorList>
    </citation>
    <scope>NUCLEOTIDE SEQUENCE [LARGE SCALE GENOMIC DNA]</scope>
    <source>
        <strain evidence="6 7">FN1-14</strain>
    </source>
</reference>
<evidence type="ECO:0000313" key="6">
    <source>
        <dbReference type="EMBL" id="RIX33888.1"/>
    </source>
</evidence>
<organism evidence="6 7">
    <name type="scientific">Corynebacterium falsenii</name>
    <dbReference type="NCBI Taxonomy" id="108486"/>
    <lineage>
        <taxon>Bacteria</taxon>
        <taxon>Bacillati</taxon>
        <taxon>Actinomycetota</taxon>
        <taxon>Actinomycetes</taxon>
        <taxon>Mycobacteriales</taxon>
        <taxon>Corynebacteriaceae</taxon>
        <taxon>Corynebacterium</taxon>
    </lineage>
</organism>
<comment type="caution">
    <text evidence="6">The sequence shown here is derived from an EMBL/GenBank/DDBJ whole genome shotgun (WGS) entry which is preliminary data.</text>
</comment>
<evidence type="ECO:0000256" key="3">
    <source>
        <dbReference type="ARBA" id="ARBA00023012"/>
    </source>
</evidence>
<feature type="domain" description="Signal transduction histidine kinase subgroup 3 dimerisation and phosphoacceptor" evidence="5">
    <location>
        <begin position="199"/>
        <end position="264"/>
    </location>
</feature>
<sequence>MKLSRRNPATLAALTRLSLLGTALFVAVFGAVAYISYVVEYVATWPAVVAALLSAPACILGLLSMMWAPALRMESTPAELRRFAIVLRLETAVTVLGTAGGLGLVVWADLPWRWVGLLLCLWSSLFAGFAVIPWVSHSKLLTLAIVVALIYPAQWLGLLVLIWPVVGAISTWFSQWSFDALKSQQRSHEVESALQLSQERLRIAQELHDSLGQQLAAMSLKTQLAMAFADADDPRLHDELRDLQSLIRDSSEQMRDVVRGYRTVSSTVELEGARSLLESSGVEVKIAGELPDLGAEKDTMIGWFIREAATNVVRHARASWVRCDLTPQAITITNDGAGDDMRPLSGLEAIRRRCALMGARLSVARGDRGEFAVSVRWDGADEGDGVDAVGAGNAQTSGEEC</sequence>
<keyword evidence="4" id="KW-1133">Transmembrane helix</keyword>
<proteinExistence type="predicted"/>
<feature type="transmembrane region" description="Helical" evidence="4">
    <location>
        <begin position="43"/>
        <end position="64"/>
    </location>
</feature>
<dbReference type="OrthoDB" id="5241784at2"/>
<evidence type="ECO:0000256" key="4">
    <source>
        <dbReference type="SAM" id="Phobius"/>
    </source>
</evidence>
<evidence type="ECO:0000256" key="1">
    <source>
        <dbReference type="ARBA" id="ARBA00022679"/>
    </source>
</evidence>
<keyword evidence="3" id="KW-0902">Two-component regulatory system</keyword>
<accession>A0A418Q5K1</accession>
<dbReference type="PANTHER" id="PTHR24421">
    <property type="entry name" value="NITRATE/NITRITE SENSOR PROTEIN NARX-RELATED"/>
    <property type="match status" value="1"/>
</dbReference>
<feature type="transmembrane region" description="Helical" evidence="4">
    <location>
        <begin position="85"/>
        <end position="108"/>
    </location>
</feature>
<dbReference type="GO" id="GO:0016020">
    <property type="term" value="C:membrane"/>
    <property type="evidence" value="ECO:0007669"/>
    <property type="project" value="InterPro"/>
</dbReference>
<keyword evidence="2 6" id="KW-0418">Kinase</keyword>
<dbReference type="PANTHER" id="PTHR24421:SF63">
    <property type="entry name" value="SENSOR HISTIDINE KINASE DESK"/>
    <property type="match status" value="1"/>
</dbReference>
<dbReference type="Gene3D" id="3.30.565.10">
    <property type="entry name" value="Histidine kinase-like ATPase, C-terminal domain"/>
    <property type="match status" value="1"/>
</dbReference>
<dbReference type="Gene3D" id="1.20.5.1930">
    <property type="match status" value="1"/>
</dbReference>
<feature type="transmembrane region" description="Helical" evidence="4">
    <location>
        <begin position="142"/>
        <end position="166"/>
    </location>
</feature>
<dbReference type="GO" id="GO:0000155">
    <property type="term" value="F:phosphorelay sensor kinase activity"/>
    <property type="evidence" value="ECO:0007669"/>
    <property type="project" value="InterPro"/>
</dbReference>
<gene>
    <name evidence="6" type="ORF">D3M95_09355</name>
</gene>
<dbReference type="InterPro" id="IPR036890">
    <property type="entry name" value="HATPase_C_sf"/>
</dbReference>
<keyword evidence="4" id="KW-0812">Transmembrane</keyword>
<keyword evidence="7" id="KW-1185">Reference proteome</keyword>
<dbReference type="InterPro" id="IPR050482">
    <property type="entry name" value="Sensor_HK_TwoCompSys"/>
</dbReference>
<keyword evidence="1" id="KW-0808">Transferase</keyword>
<dbReference type="Proteomes" id="UP000285278">
    <property type="component" value="Unassembled WGS sequence"/>
</dbReference>
<evidence type="ECO:0000259" key="5">
    <source>
        <dbReference type="Pfam" id="PF07730"/>
    </source>
</evidence>
<dbReference type="Pfam" id="PF07730">
    <property type="entry name" value="HisKA_3"/>
    <property type="match status" value="1"/>
</dbReference>
<dbReference type="AlphaFoldDB" id="A0A418Q5K1"/>
<evidence type="ECO:0000256" key="2">
    <source>
        <dbReference type="ARBA" id="ARBA00022777"/>
    </source>
</evidence>
<dbReference type="STRING" id="1451189.CFAL_01340"/>
<feature type="transmembrane region" description="Helical" evidence="4">
    <location>
        <begin position="114"/>
        <end position="135"/>
    </location>
</feature>